<dbReference type="InParanoid" id="A0A165Q755"/>
<keyword evidence="6" id="KW-1185">Reference proteome</keyword>
<dbReference type="InterPro" id="IPR002889">
    <property type="entry name" value="WSC_carb-bd"/>
</dbReference>
<dbReference type="SUPFAM" id="SSF81296">
    <property type="entry name" value="E set domains"/>
    <property type="match status" value="1"/>
</dbReference>
<dbReference type="InterPro" id="IPR011043">
    <property type="entry name" value="Gal_Oxase/kelch_b-propeller"/>
</dbReference>
<dbReference type="Proteomes" id="UP000077266">
    <property type="component" value="Unassembled WGS sequence"/>
</dbReference>
<dbReference type="OrthoDB" id="2019572at2759"/>
<name>A0A165Q755_EXIGL</name>
<feature type="domain" description="WSC" evidence="4">
    <location>
        <begin position="168"/>
        <end position="263"/>
    </location>
</feature>
<feature type="signal peptide" evidence="3">
    <location>
        <begin position="1"/>
        <end position="20"/>
    </location>
</feature>
<keyword evidence="1 3" id="KW-0732">Signal</keyword>
<dbReference type="InterPro" id="IPR009880">
    <property type="entry name" value="Glyoxal_oxidase_N"/>
</dbReference>
<dbReference type="CDD" id="cd02851">
    <property type="entry name" value="E_set_GO_C"/>
    <property type="match status" value="1"/>
</dbReference>
<sequence length="1040" mass="110952">MKAFIPVALSLTTFVSSTTANSLEIHDFPIRRSRQHADLARAHHKRQVTARPLPEGWTSQGCFLDNVGGRTFTADSFVDDGMTQEACANFCNDKHFAFAGVEFGRECYCDNFVENGGAPADDASTCNMACGGNSTELCGGPNRLNVFFSNVPPPPRPPPPAELPSHGLWESIGCFSEGNGGRTLPVVPNVPGGGDNMTVENCLDSCLAIGFGLAGTEFGAECYCGLQFGLDGAPADDGCTMACKGDGTELCGGPNRLNAYNFTGTVPTPPQLPPNGGGGQPAGPPAVPQTTDLVDGWQFIGCYSEGVGARAMSVQRDDNSSLVPNDCLQFCADGDFTIAGMEFGVQCFCDTILREAAAPVPETDCSMGCGGNSTIACGAGNRLSIYATTPTVDVLPIPTPKTTGLVTDWEFQGCFKEPDFPAPRVFPYKTVNETGQDVNTCLALCEKFGFPAAGIEFGNECWCGDVADMDASPGLADITDCSFPCPAAPTELCGAGNRLQTYFFKGPDLFNWHTPEVTGRYEFLVGGPVVPLVTALGKNNKVTFLEKLGSGPQNSTHAYELDYTLAVDAEKAFREMHVKTDVFCAAGVVLPDKAARQLSVGGWSLDSTFGIRLYSPDGELGTNSTNDWEENFEEIQLQSGRWYPSAMVMTNGSILVVGGERGANDIPVPTIEILPRIPGGPTLLELEFLRELDPNDLYPFLFVLPGGGIYFLGFNQARVLNAETFDTEIIFPTIPGSVNEVAGRTYPMQGASVMLPMHAPYTEPAQILTCGGSPGGGAMALDNCVLISPEVPGADWQIERMPFRRVMPCMTALPDGTYLIVNGAEKGVAGFGLANDPTLTALLYDPTLAVGSRFSILNTTIVGRMYHSESILLHDGRVLISGSDPLTTVLNDDGTINEDLSYPEEYRVEVYVPPYLTTGRTQPTFSITNTDWEYGKQYSIVVQLAHGTTSTMRVSILGAVVSTHGNNFGQRTLFPEFSCTGNTCKVTAPPNANIFPPGWAQLFVLDGPTPSFSTWVRIGGDPASIGDWPAGLDDFHPPGV</sequence>
<dbReference type="InterPro" id="IPR037293">
    <property type="entry name" value="Gal_Oxidase_central_sf"/>
</dbReference>
<feature type="domain" description="WSC" evidence="4">
    <location>
        <begin position="408"/>
        <end position="505"/>
    </location>
</feature>
<dbReference type="PANTHER" id="PTHR32208:SF105">
    <property type="entry name" value="COPPER RADICAL OXIDASE"/>
    <property type="match status" value="1"/>
</dbReference>
<evidence type="ECO:0000313" key="5">
    <source>
        <dbReference type="EMBL" id="KZW03188.1"/>
    </source>
</evidence>
<dbReference type="EMBL" id="KV425884">
    <property type="protein sequence ID" value="KZW03188.1"/>
    <property type="molecule type" value="Genomic_DNA"/>
</dbReference>
<dbReference type="InterPro" id="IPR013783">
    <property type="entry name" value="Ig-like_fold"/>
</dbReference>
<feature type="chain" id="PRO_5007864622" evidence="3">
    <location>
        <begin position="21"/>
        <end position="1040"/>
    </location>
</feature>
<dbReference type="InterPro" id="IPR015202">
    <property type="entry name" value="GO-like_E_set"/>
</dbReference>
<dbReference type="InterPro" id="IPR014756">
    <property type="entry name" value="Ig_E-set"/>
</dbReference>
<dbReference type="Gene3D" id="2.130.10.80">
    <property type="entry name" value="Galactose oxidase/kelch, beta-propeller"/>
    <property type="match status" value="1"/>
</dbReference>
<evidence type="ECO:0000256" key="3">
    <source>
        <dbReference type="SAM" id="SignalP"/>
    </source>
</evidence>
<organism evidence="5 6">
    <name type="scientific">Exidia glandulosa HHB12029</name>
    <dbReference type="NCBI Taxonomy" id="1314781"/>
    <lineage>
        <taxon>Eukaryota</taxon>
        <taxon>Fungi</taxon>
        <taxon>Dikarya</taxon>
        <taxon>Basidiomycota</taxon>
        <taxon>Agaricomycotina</taxon>
        <taxon>Agaricomycetes</taxon>
        <taxon>Auriculariales</taxon>
        <taxon>Exidiaceae</taxon>
        <taxon>Exidia</taxon>
    </lineage>
</organism>
<dbReference type="PANTHER" id="PTHR32208">
    <property type="entry name" value="SECRETED PROTEIN-RELATED"/>
    <property type="match status" value="1"/>
</dbReference>
<dbReference type="STRING" id="1314781.A0A165Q755"/>
<evidence type="ECO:0000259" key="4">
    <source>
        <dbReference type="PROSITE" id="PS51212"/>
    </source>
</evidence>
<proteinExistence type="predicted"/>
<reference evidence="5 6" key="1">
    <citation type="journal article" date="2016" name="Mol. Biol. Evol.">
        <title>Comparative Genomics of Early-Diverging Mushroom-Forming Fungi Provides Insights into the Origins of Lignocellulose Decay Capabilities.</title>
        <authorList>
            <person name="Nagy L.G."/>
            <person name="Riley R."/>
            <person name="Tritt A."/>
            <person name="Adam C."/>
            <person name="Daum C."/>
            <person name="Floudas D."/>
            <person name="Sun H."/>
            <person name="Yadav J.S."/>
            <person name="Pangilinan J."/>
            <person name="Larsson K.H."/>
            <person name="Matsuura K."/>
            <person name="Barry K."/>
            <person name="Labutti K."/>
            <person name="Kuo R."/>
            <person name="Ohm R.A."/>
            <person name="Bhattacharya S.S."/>
            <person name="Shirouzu T."/>
            <person name="Yoshinaga Y."/>
            <person name="Martin F.M."/>
            <person name="Grigoriev I.V."/>
            <person name="Hibbett D.S."/>
        </authorList>
    </citation>
    <scope>NUCLEOTIDE SEQUENCE [LARGE SCALE GENOMIC DNA]</scope>
    <source>
        <strain evidence="5 6">HHB12029</strain>
    </source>
</reference>
<evidence type="ECO:0000256" key="2">
    <source>
        <dbReference type="SAM" id="MobiDB-lite"/>
    </source>
</evidence>
<accession>A0A165Q755</accession>
<protein>
    <submittedName>
        <fullName evidence="5">Copper radical oxidase</fullName>
    </submittedName>
</protein>
<feature type="domain" description="WSC" evidence="4">
    <location>
        <begin position="296"/>
        <end position="389"/>
    </location>
</feature>
<dbReference type="SUPFAM" id="SSF50965">
    <property type="entry name" value="Galactose oxidase, central domain"/>
    <property type="match status" value="1"/>
</dbReference>
<dbReference type="Pfam" id="PF01822">
    <property type="entry name" value="WSC"/>
    <property type="match status" value="4"/>
</dbReference>
<dbReference type="PROSITE" id="PS51212">
    <property type="entry name" value="WSC"/>
    <property type="match status" value="4"/>
</dbReference>
<evidence type="ECO:0000313" key="6">
    <source>
        <dbReference type="Proteomes" id="UP000077266"/>
    </source>
</evidence>
<evidence type="ECO:0000256" key="1">
    <source>
        <dbReference type="ARBA" id="ARBA00022729"/>
    </source>
</evidence>
<dbReference type="Gene3D" id="2.60.40.10">
    <property type="entry name" value="Immunoglobulins"/>
    <property type="match status" value="1"/>
</dbReference>
<gene>
    <name evidence="5" type="ORF">EXIGLDRAFT_636339</name>
</gene>
<dbReference type="Pfam" id="PF07250">
    <property type="entry name" value="Glyoxal_oxid_N"/>
    <property type="match status" value="1"/>
</dbReference>
<dbReference type="SMART" id="SM00321">
    <property type="entry name" value="WSC"/>
    <property type="match status" value="4"/>
</dbReference>
<dbReference type="Pfam" id="PF09118">
    <property type="entry name" value="GO-like_E_set"/>
    <property type="match status" value="1"/>
</dbReference>
<feature type="region of interest" description="Disordered" evidence="2">
    <location>
        <begin position="265"/>
        <end position="287"/>
    </location>
</feature>
<feature type="domain" description="WSC" evidence="4">
    <location>
        <begin position="56"/>
        <end position="150"/>
    </location>
</feature>
<dbReference type="AlphaFoldDB" id="A0A165Q755"/>